<feature type="disulfide bond" evidence="12">
    <location>
        <begin position="195"/>
        <end position="202"/>
    </location>
</feature>
<feature type="active site" description="Proton donor/acceptor" evidence="11">
    <location>
        <position position="212"/>
    </location>
</feature>
<name>A0AAJ0CR36_9HYPO</name>
<keyword evidence="4" id="KW-0719">Serine esterase</keyword>
<evidence type="ECO:0000256" key="11">
    <source>
        <dbReference type="PIRSR" id="PIRSR611150-1"/>
    </source>
</evidence>
<sequence>MRLILPAALFGLLAAAVPTPVQEIQIIPGDIQEIDARQAGGITRDELDKATGACPPVIFIYARGSTEPGNMGITLGPIVAKALDSHFGEDKIWIQGVGKAYTAGLGENFLPAGTSPEAIKEMTRLLTLASTKCPNANILAGGYSQGAALTAATISALDAGIRNKIVGTVLFGYTKNQQNKGQIPNYPADRLKVFCNQGDAVCTGTLIITPAHLGYGSVAAGAAPEFLISKVTTA</sequence>
<dbReference type="PANTHER" id="PTHR48250">
    <property type="entry name" value="CUTINASE 2-RELATED"/>
    <property type="match status" value="1"/>
</dbReference>
<dbReference type="SUPFAM" id="SSF53474">
    <property type="entry name" value="alpha/beta-Hydrolases"/>
    <property type="match status" value="1"/>
</dbReference>
<dbReference type="Pfam" id="PF01083">
    <property type="entry name" value="Cutinase"/>
    <property type="match status" value="1"/>
</dbReference>
<organism evidence="14 15">
    <name type="scientific">Conoideocrella luteorostrata</name>
    <dbReference type="NCBI Taxonomy" id="1105319"/>
    <lineage>
        <taxon>Eukaryota</taxon>
        <taxon>Fungi</taxon>
        <taxon>Dikarya</taxon>
        <taxon>Ascomycota</taxon>
        <taxon>Pezizomycotina</taxon>
        <taxon>Sordariomycetes</taxon>
        <taxon>Hypocreomycetidae</taxon>
        <taxon>Hypocreales</taxon>
        <taxon>Clavicipitaceae</taxon>
        <taxon>Conoideocrella</taxon>
    </lineage>
</organism>
<comment type="subcellular location">
    <subcellularLocation>
        <location evidence="1">Secreted</location>
    </subcellularLocation>
</comment>
<keyword evidence="5" id="KW-0964">Secreted</keyword>
<dbReference type="GO" id="GO:0050525">
    <property type="term" value="F:cutinase activity"/>
    <property type="evidence" value="ECO:0007669"/>
    <property type="project" value="UniProtKB-EC"/>
</dbReference>
<evidence type="ECO:0000256" key="2">
    <source>
        <dbReference type="ARBA" id="ARBA00007534"/>
    </source>
</evidence>
<dbReference type="InterPro" id="IPR029058">
    <property type="entry name" value="AB_hydrolase_fold"/>
</dbReference>
<feature type="active site" description="Nucleophile" evidence="11">
    <location>
        <position position="144"/>
    </location>
</feature>
<evidence type="ECO:0000256" key="8">
    <source>
        <dbReference type="ARBA" id="ARBA00023026"/>
    </source>
</evidence>
<dbReference type="Gene3D" id="3.40.50.1820">
    <property type="entry name" value="alpha/beta hydrolase"/>
    <property type="match status" value="1"/>
</dbReference>
<evidence type="ECO:0000256" key="10">
    <source>
        <dbReference type="ARBA" id="ARBA00034045"/>
    </source>
</evidence>
<dbReference type="PRINTS" id="PR00129">
    <property type="entry name" value="CUTINASE"/>
</dbReference>
<keyword evidence="6 13" id="KW-0732">Signal</keyword>
<gene>
    <name evidence="14" type="primary">CUT1</name>
    <name evidence="14" type="ORF">QQS21_004565</name>
</gene>
<evidence type="ECO:0000256" key="12">
    <source>
        <dbReference type="PIRSR" id="PIRSR611150-2"/>
    </source>
</evidence>
<keyword evidence="15" id="KW-1185">Reference proteome</keyword>
<evidence type="ECO:0000313" key="15">
    <source>
        <dbReference type="Proteomes" id="UP001251528"/>
    </source>
</evidence>
<dbReference type="InterPro" id="IPR043579">
    <property type="entry name" value="CUTINASE_2"/>
</dbReference>
<dbReference type="EC" id="3.1.1.74" evidence="3"/>
<dbReference type="FunFam" id="3.40.50.1820:FF:000235">
    <property type="entry name" value="Cutinase 1"/>
    <property type="match status" value="1"/>
</dbReference>
<evidence type="ECO:0000256" key="1">
    <source>
        <dbReference type="ARBA" id="ARBA00004613"/>
    </source>
</evidence>
<evidence type="ECO:0000256" key="7">
    <source>
        <dbReference type="ARBA" id="ARBA00022801"/>
    </source>
</evidence>
<keyword evidence="7 14" id="KW-0378">Hydrolase</keyword>
<feature type="chain" id="PRO_5042602060" description="cutinase" evidence="13">
    <location>
        <begin position="24"/>
        <end position="234"/>
    </location>
</feature>
<feature type="disulfide bond" evidence="12">
    <location>
        <begin position="54"/>
        <end position="133"/>
    </location>
</feature>
<dbReference type="PROSITE" id="PS00931">
    <property type="entry name" value="CUTINASE_2"/>
    <property type="match status" value="1"/>
</dbReference>
<dbReference type="GO" id="GO:0016052">
    <property type="term" value="P:carbohydrate catabolic process"/>
    <property type="evidence" value="ECO:0007669"/>
    <property type="project" value="TreeGrafter"/>
</dbReference>
<evidence type="ECO:0000256" key="9">
    <source>
        <dbReference type="ARBA" id="ARBA00023157"/>
    </source>
</evidence>
<dbReference type="EMBL" id="JASWJB010000068">
    <property type="protein sequence ID" value="KAK2601878.1"/>
    <property type="molecule type" value="Genomic_DNA"/>
</dbReference>
<evidence type="ECO:0000256" key="3">
    <source>
        <dbReference type="ARBA" id="ARBA00013095"/>
    </source>
</evidence>
<comment type="caution">
    <text evidence="14">The sequence shown here is derived from an EMBL/GenBank/DDBJ whole genome shotgun (WGS) entry which is preliminary data.</text>
</comment>
<protein>
    <recommendedName>
        <fullName evidence="3">cutinase</fullName>
        <ecNumber evidence="3">3.1.1.74</ecNumber>
    </recommendedName>
</protein>
<dbReference type="InterPro" id="IPR000675">
    <property type="entry name" value="Cutinase/axe"/>
</dbReference>
<evidence type="ECO:0000313" key="14">
    <source>
        <dbReference type="EMBL" id="KAK2601878.1"/>
    </source>
</evidence>
<comment type="catalytic activity">
    <reaction evidence="10">
        <text>cutin + H2O = cutin monomers.</text>
        <dbReference type="EC" id="3.1.1.74"/>
    </reaction>
</comment>
<dbReference type="SMART" id="SM01110">
    <property type="entry name" value="Cutinase"/>
    <property type="match status" value="1"/>
</dbReference>
<keyword evidence="8" id="KW-0843">Virulence</keyword>
<reference evidence="14" key="1">
    <citation type="submission" date="2023-06" db="EMBL/GenBank/DDBJ databases">
        <title>Conoideocrella luteorostrata (Hypocreales: Clavicipitaceae), a potential biocontrol fungus for elongate hemlock scale in United States Christmas tree production areas.</title>
        <authorList>
            <person name="Barrett H."/>
            <person name="Lovett B."/>
            <person name="Macias A.M."/>
            <person name="Stajich J.E."/>
            <person name="Kasson M.T."/>
        </authorList>
    </citation>
    <scope>NUCLEOTIDE SEQUENCE</scope>
    <source>
        <strain evidence="14">ARSEF 14590</strain>
    </source>
</reference>
<accession>A0AAJ0CR36</accession>
<evidence type="ECO:0000256" key="4">
    <source>
        <dbReference type="ARBA" id="ARBA00022487"/>
    </source>
</evidence>
<proteinExistence type="inferred from homology"/>
<keyword evidence="9 12" id="KW-1015">Disulfide bond</keyword>
<feature type="active site" evidence="11">
    <location>
        <position position="199"/>
    </location>
</feature>
<dbReference type="GO" id="GO:0005576">
    <property type="term" value="C:extracellular region"/>
    <property type="evidence" value="ECO:0007669"/>
    <property type="project" value="UniProtKB-SubCell"/>
</dbReference>
<evidence type="ECO:0000256" key="13">
    <source>
        <dbReference type="SAM" id="SignalP"/>
    </source>
</evidence>
<dbReference type="InterPro" id="IPR011150">
    <property type="entry name" value="Cutinase_monf"/>
</dbReference>
<dbReference type="Proteomes" id="UP001251528">
    <property type="component" value="Unassembled WGS sequence"/>
</dbReference>
<dbReference type="AlphaFoldDB" id="A0AAJ0CR36"/>
<evidence type="ECO:0000256" key="6">
    <source>
        <dbReference type="ARBA" id="ARBA00022729"/>
    </source>
</evidence>
<comment type="similarity">
    <text evidence="2">Belongs to the cutinase family.</text>
</comment>
<feature type="signal peptide" evidence="13">
    <location>
        <begin position="1"/>
        <end position="23"/>
    </location>
</feature>
<dbReference type="PANTHER" id="PTHR48250:SF3">
    <property type="entry name" value="CUTINASE 1-RELATED"/>
    <property type="match status" value="1"/>
</dbReference>
<evidence type="ECO:0000256" key="5">
    <source>
        <dbReference type="ARBA" id="ARBA00022525"/>
    </source>
</evidence>